<organism evidence="2 3">
    <name type="scientific">Candidatus Chromulinivorax destructor</name>
    <dbReference type="NCBI Taxonomy" id="2066483"/>
    <lineage>
        <taxon>Bacteria</taxon>
        <taxon>Candidatus Babelota</taxon>
        <taxon>Candidatus Babeliae</taxon>
        <taxon>Candidatus Babeliales</taxon>
        <taxon>Candidatus Chromulinivoraceae</taxon>
        <taxon>Candidatus Chromulinivorax</taxon>
    </lineage>
</organism>
<name>A0A345ZBE4_9BACT</name>
<accession>A0A345ZBE4</accession>
<proteinExistence type="predicted"/>
<keyword evidence="3" id="KW-1185">Reference proteome</keyword>
<dbReference type="AlphaFoldDB" id="A0A345ZBE4"/>
<evidence type="ECO:0000313" key="2">
    <source>
        <dbReference type="EMBL" id="AXK60611.1"/>
    </source>
</evidence>
<feature type="chain" id="PRO_5016898529" evidence="1">
    <location>
        <begin position="21"/>
        <end position="162"/>
    </location>
</feature>
<sequence>MKKNLLAIFLIALSSINIQASTLSETIIQSPVTHAVIGYVVGNLGYQVLSGCNVNPLVHFTQEENGEKFDLLGVQSMGACAYIYEKYAQQKLSDCDNGFYDIARFTNKKVCTFKTPIVLINSFAKQHHDNGSEEVGAALLVDLRPLAMGLITGGLAYYAAKK</sequence>
<keyword evidence="1" id="KW-0732">Signal</keyword>
<reference evidence="2 3" key="1">
    <citation type="submission" date="2017-12" db="EMBL/GenBank/DDBJ databases">
        <title>Chromulinavorax destructans is a abundant pathogen of dominant heterotrophic picoflagllates.</title>
        <authorList>
            <person name="Deeg C.M."/>
            <person name="Zimmer M."/>
            <person name="Suttle C.A."/>
        </authorList>
    </citation>
    <scope>NUCLEOTIDE SEQUENCE [LARGE SCALE GENOMIC DNA]</scope>
    <source>
        <strain evidence="2 3">SeV1</strain>
    </source>
</reference>
<dbReference type="KEGG" id="cdes:C0J27_02535"/>
<dbReference type="Proteomes" id="UP000254834">
    <property type="component" value="Chromosome"/>
</dbReference>
<protein>
    <submittedName>
        <fullName evidence="2">Uncharacterized protein</fullName>
    </submittedName>
</protein>
<evidence type="ECO:0000313" key="3">
    <source>
        <dbReference type="Proteomes" id="UP000254834"/>
    </source>
</evidence>
<gene>
    <name evidence="2" type="ORF">C0J27_02535</name>
</gene>
<dbReference type="RefSeq" id="WP_115585626.1">
    <property type="nucleotide sequence ID" value="NZ_CP025544.1"/>
</dbReference>
<dbReference type="EMBL" id="CP025544">
    <property type="protein sequence ID" value="AXK60611.1"/>
    <property type="molecule type" value="Genomic_DNA"/>
</dbReference>
<feature type="signal peptide" evidence="1">
    <location>
        <begin position="1"/>
        <end position="20"/>
    </location>
</feature>
<evidence type="ECO:0000256" key="1">
    <source>
        <dbReference type="SAM" id="SignalP"/>
    </source>
</evidence>